<name>A0A2P7Q2N9_9FIRM</name>
<comment type="caution">
    <text evidence="1">The sequence shown here is derived from an EMBL/GenBank/DDBJ whole genome shotgun (WGS) entry which is preliminary data.</text>
</comment>
<keyword evidence="2" id="KW-1185">Reference proteome</keyword>
<dbReference type="Proteomes" id="UP000241434">
    <property type="component" value="Unassembled WGS sequence"/>
</dbReference>
<dbReference type="EMBL" id="JYGE01000001">
    <property type="protein sequence ID" value="PSJ32228.1"/>
    <property type="molecule type" value="Genomic_DNA"/>
</dbReference>
<accession>A0A2P7Q2N9</accession>
<sequence length="59" mass="6266">MNASTIAVLLVVTGVVAFAVRRVRKNGGCNCGSDCSSCHSCPSSKIDLNKDLKKIDLNR</sequence>
<dbReference type="RefSeq" id="WP_106775865.1">
    <property type="nucleotide sequence ID" value="NZ_JYGE01000001.1"/>
</dbReference>
<protein>
    <recommendedName>
        <fullName evidence="3">Virus attachment protein p12 family protein</fullName>
    </recommendedName>
</protein>
<gene>
    <name evidence="1" type="ORF">UF10_00225</name>
</gene>
<dbReference type="AlphaFoldDB" id="A0A2P7Q2N9"/>
<reference evidence="1" key="1">
    <citation type="thesis" date="2015" institute="Rutgers" country="The State University of New Jersey, 14 College Farm Rd., New Brunswick, NJ, USA">
        <title>Ammonia toxicity in bacteria and its implications for treatment of and resource recovery from highly nitrogenous organic wastes.</title>
        <authorList>
            <person name="Luther A.K."/>
        </authorList>
    </citation>
    <scope>NUCLEOTIDE SEQUENCE</scope>
    <source>
        <strain evidence="1">RT-10B</strain>
    </source>
</reference>
<evidence type="ECO:0008006" key="3">
    <source>
        <dbReference type="Google" id="ProtNLM"/>
    </source>
</evidence>
<proteinExistence type="predicted"/>
<evidence type="ECO:0000313" key="1">
    <source>
        <dbReference type="EMBL" id="PSJ32228.1"/>
    </source>
</evidence>
<evidence type="ECO:0000313" key="2">
    <source>
        <dbReference type="Proteomes" id="UP000241434"/>
    </source>
</evidence>
<organism evidence="1 2">
    <name type="scientific">Peptostreptococcus russellii</name>
    <dbReference type="NCBI Taxonomy" id="215200"/>
    <lineage>
        <taxon>Bacteria</taxon>
        <taxon>Bacillati</taxon>
        <taxon>Bacillota</taxon>
        <taxon>Clostridia</taxon>
        <taxon>Peptostreptococcales</taxon>
        <taxon>Peptostreptococcaceae</taxon>
        <taxon>Peptostreptococcus</taxon>
    </lineage>
</organism>
<dbReference type="Pfam" id="PF12669">
    <property type="entry name" value="FeoB_associated"/>
    <property type="match status" value="1"/>
</dbReference>